<gene>
    <name evidence="1" type="ORF">HMPREF9445_01826</name>
</gene>
<keyword evidence="2" id="KW-1185">Reference proteome</keyword>
<evidence type="ECO:0000313" key="2">
    <source>
        <dbReference type="Proteomes" id="UP000010321"/>
    </source>
</evidence>
<reference evidence="1 2" key="1">
    <citation type="submission" date="2011-02" db="EMBL/GenBank/DDBJ databases">
        <authorList>
            <person name="Weinstock G."/>
            <person name="Sodergren E."/>
            <person name="Clifton S."/>
            <person name="Fulton L."/>
            <person name="Fulton B."/>
            <person name="Courtney L."/>
            <person name="Fronick C."/>
            <person name="Harrison M."/>
            <person name="Strong C."/>
            <person name="Farmer C."/>
            <person name="Delahaunty K."/>
            <person name="Markovic C."/>
            <person name="Hall O."/>
            <person name="Minx P."/>
            <person name="Tomlinson C."/>
            <person name="Mitreva M."/>
            <person name="Hou S."/>
            <person name="Chen J."/>
            <person name="Wollam A."/>
            <person name="Pepin K.H."/>
            <person name="Johnson M."/>
            <person name="Bhonagiri V."/>
            <person name="Zhang X."/>
            <person name="Suruliraj S."/>
            <person name="Warren W."/>
            <person name="Chinwalla A."/>
            <person name="Mardis E.R."/>
            <person name="Wilson R.K."/>
        </authorList>
    </citation>
    <scope>NUCLEOTIDE SEQUENCE [LARGE SCALE GENOMIC DNA]</scope>
    <source>
        <strain evidence="1 2">YIT 12056</strain>
    </source>
</reference>
<name>A0ABP2KRT4_9BACE</name>
<organism evidence="1 2">
    <name type="scientific">Bacteroides clarus YIT 12056</name>
    <dbReference type="NCBI Taxonomy" id="762984"/>
    <lineage>
        <taxon>Bacteria</taxon>
        <taxon>Pseudomonadati</taxon>
        <taxon>Bacteroidota</taxon>
        <taxon>Bacteroidia</taxon>
        <taxon>Bacteroidales</taxon>
        <taxon>Bacteroidaceae</taxon>
        <taxon>Bacteroides</taxon>
    </lineage>
</organism>
<proteinExistence type="predicted"/>
<dbReference type="EMBL" id="AFBM01000022">
    <property type="protein sequence ID" value="EGF51335.1"/>
    <property type="molecule type" value="Genomic_DNA"/>
</dbReference>
<evidence type="ECO:0000313" key="1">
    <source>
        <dbReference type="EMBL" id="EGF51335.1"/>
    </source>
</evidence>
<dbReference type="Proteomes" id="UP000010321">
    <property type="component" value="Unassembled WGS sequence"/>
</dbReference>
<protein>
    <submittedName>
        <fullName evidence="1">Uncharacterized protein</fullName>
    </submittedName>
</protein>
<sequence>MLKFGLYQGCLSFSAQRRTFFLFSRFPLHQERRFRATLRVIKTVWDN</sequence>
<comment type="caution">
    <text evidence="1">The sequence shown here is derived from an EMBL/GenBank/DDBJ whole genome shotgun (WGS) entry which is preliminary data.</text>
</comment>
<accession>A0ABP2KRT4</accession>